<dbReference type="FunFam" id="2.40.30.10:FF:000021">
    <property type="entry name" value="NADH-cytochrome b5 reductase"/>
    <property type="match status" value="1"/>
</dbReference>
<evidence type="ECO:0000313" key="18">
    <source>
        <dbReference type="Proteomes" id="UP000324585"/>
    </source>
</evidence>
<evidence type="ECO:0000256" key="7">
    <source>
        <dbReference type="ARBA" id="ARBA00022505"/>
    </source>
</evidence>
<dbReference type="Proteomes" id="UP000324585">
    <property type="component" value="Unassembled WGS sequence"/>
</dbReference>
<dbReference type="GO" id="GO:0006790">
    <property type="term" value="P:sulfur compound metabolic process"/>
    <property type="evidence" value="ECO:0007669"/>
    <property type="project" value="TreeGrafter"/>
</dbReference>
<feature type="domain" description="Cytochrome b5 heme-binding" evidence="15">
    <location>
        <begin position="607"/>
        <end position="682"/>
    </location>
</feature>
<keyword evidence="9" id="KW-0285">Flavoprotein</keyword>
<dbReference type="InterPro" id="IPR017927">
    <property type="entry name" value="FAD-bd_FR_type"/>
</dbReference>
<dbReference type="SMART" id="SM01117">
    <property type="entry name" value="Cyt-b5"/>
    <property type="match status" value="1"/>
</dbReference>
<dbReference type="InterPro" id="IPR018506">
    <property type="entry name" value="Cyt_B5_heme-BS"/>
</dbReference>
<keyword evidence="18" id="KW-1185">Reference proteome</keyword>
<dbReference type="PRINTS" id="PR00407">
    <property type="entry name" value="EUMOPTERIN"/>
</dbReference>
<dbReference type="InterPro" id="IPR036400">
    <property type="entry name" value="Cyt_B5-like_heme/steroid_sf"/>
</dbReference>
<evidence type="ECO:0000259" key="15">
    <source>
        <dbReference type="PROSITE" id="PS50255"/>
    </source>
</evidence>
<reference evidence="18" key="1">
    <citation type="journal article" date="2019" name="Nat. Commun.">
        <title>Expansion of phycobilisome linker gene families in mesophilic red algae.</title>
        <authorList>
            <person name="Lee J."/>
            <person name="Kim D."/>
            <person name="Bhattacharya D."/>
            <person name="Yoon H.S."/>
        </authorList>
    </citation>
    <scope>NUCLEOTIDE SEQUENCE [LARGE SCALE GENOMIC DNA]</scope>
    <source>
        <strain evidence="18">CCMP 1328</strain>
    </source>
</reference>
<dbReference type="InterPro" id="IPR001709">
    <property type="entry name" value="Flavoprot_Pyr_Nucl_cyt_Rdtase"/>
</dbReference>
<gene>
    <name evidence="17" type="ORF">FVE85_6928</name>
</gene>
<feature type="domain" description="FAD-binding FR-type" evidence="16">
    <location>
        <begin position="707"/>
        <end position="819"/>
    </location>
</feature>
<dbReference type="InterPro" id="IPR017938">
    <property type="entry name" value="Riboflavin_synthase-like_b-brl"/>
</dbReference>
<keyword evidence="14" id="KW-0534">Nitrate assimilation</keyword>
<dbReference type="PRINTS" id="PR00406">
    <property type="entry name" value="CYTB5RDTASE"/>
</dbReference>
<dbReference type="InterPro" id="IPR005066">
    <property type="entry name" value="MoCF_OxRdtse_dimer"/>
</dbReference>
<dbReference type="SUPFAM" id="SSF81296">
    <property type="entry name" value="E set domains"/>
    <property type="match status" value="1"/>
</dbReference>
<dbReference type="InterPro" id="IPR036374">
    <property type="entry name" value="OxRdtase_Mopterin-bd_sf"/>
</dbReference>
<dbReference type="Gene3D" id="3.10.120.10">
    <property type="entry name" value="Cytochrome b5-like heme/steroid binding domain"/>
    <property type="match status" value="1"/>
</dbReference>
<dbReference type="SUPFAM" id="SSF52343">
    <property type="entry name" value="Ferredoxin reductase-like, C-terminal NADP-linked domain"/>
    <property type="match status" value="1"/>
</dbReference>
<dbReference type="SUPFAM" id="SSF63380">
    <property type="entry name" value="Riboflavin synthase domain-like"/>
    <property type="match status" value="1"/>
</dbReference>
<dbReference type="PROSITE" id="PS00191">
    <property type="entry name" value="CYTOCHROME_B5_1"/>
    <property type="match status" value="1"/>
</dbReference>
<dbReference type="Pfam" id="PF00174">
    <property type="entry name" value="Oxidored_molyb"/>
    <property type="match status" value="1"/>
</dbReference>
<evidence type="ECO:0000256" key="3">
    <source>
        <dbReference type="ARBA" id="ARBA00001974"/>
    </source>
</evidence>
<dbReference type="GO" id="GO:0008482">
    <property type="term" value="F:sulfite oxidase activity"/>
    <property type="evidence" value="ECO:0007669"/>
    <property type="project" value="TreeGrafter"/>
</dbReference>
<dbReference type="PROSITE" id="PS51384">
    <property type="entry name" value="FAD_FR"/>
    <property type="match status" value="1"/>
</dbReference>
<keyword evidence="10" id="KW-0479">Metal-binding</keyword>
<evidence type="ECO:0000256" key="14">
    <source>
        <dbReference type="ARBA" id="ARBA00023063"/>
    </source>
</evidence>
<evidence type="ECO:0000256" key="6">
    <source>
        <dbReference type="ARBA" id="ARBA00011738"/>
    </source>
</evidence>
<dbReference type="SUPFAM" id="SSF56524">
    <property type="entry name" value="Oxidoreductase molybdopterin-binding domain"/>
    <property type="match status" value="1"/>
</dbReference>
<dbReference type="Gene3D" id="3.90.420.10">
    <property type="entry name" value="Oxidoreductase, molybdopterin-binding domain"/>
    <property type="match status" value="1"/>
</dbReference>
<comment type="function">
    <text evidence="4">Nitrate reductase is a key enzyme involved in the first step of nitrate assimilation in plants, fungi and bacteria.</text>
</comment>
<dbReference type="PROSITE" id="PS00559">
    <property type="entry name" value="MOLYBDOPTERIN_EUK"/>
    <property type="match status" value="1"/>
</dbReference>
<dbReference type="InterPro" id="IPR039261">
    <property type="entry name" value="FNR_nucleotide-bd"/>
</dbReference>
<evidence type="ECO:0000313" key="17">
    <source>
        <dbReference type="EMBL" id="KAA8499343.1"/>
    </source>
</evidence>
<evidence type="ECO:0000256" key="4">
    <source>
        <dbReference type="ARBA" id="ARBA00003838"/>
    </source>
</evidence>
<dbReference type="Pfam" id="PF00173">
    <property type="entry name" value="Cyt-b5"/>
    <property type="match status" value="1"/>
</dbReference>
<dbReference type="InterPro" id="IPR008333">
    <property type="entry name" value="Cbr1-like_FAD-bd_dom"/>
</dbReference>
<evidence type="ECO:0000256" key="8">
    <source>
        <dbReference type="ARBA" id="ARBA00022617"/>
    </source>
</evidence>
<dbReference type="PANTHER" id="PTHR19372">
    <property type="entry name" value="SULFITE REDUCTASE"/>
    <property type="match status" value="1"/>
</dbReference>
<evidence type="ECO:0000256" key="13">
    <source>
        <dbReference type="ARBA" id="ARBA00023004"/>
    </source>
</evidence>
<dbReference type="Pfam" id="PF00970">
    <property type="entry name" value="FAD_binding_6"/>
    <property type="match status" value="1"/>
</dbReference>
<evidence type="ECO:0000256" key="1">
    <source>
        <dbReference type="ARBA" id="ARBA00001924"/>
    </source>
</evidence>
<name>A0A5J4Z9A5_PORPP</name>
<dbReference type="Pfam" id="PF03404">
    <property type="entry name" value="Mo-co_dimer"/>
    <property type="match status" value="1"/>
</dbReference>
<comment type="subunit">
    <text evidence="6">Homodimer.</text>
</comment>
<dbReference type="FunFam" id="3.90.420.10:FF:000003">
    <property type="entry name" value="Nitrate reductase"/>
    <property type="match status" value="1"/>
</dbReference>
<keyword evidence="11" id="KW-0274">FAD</keyword>
<dbReference type="InterPro" id="IPR001433">
    <property type="entry name" value="OxRdtase_FAD/NAD-bd"/>
</dbReference>
<keyword evidence="12" id="KW-0560">Oxidoreductase</keyword>
<comment type="cofactor">
    <cofactor evidence="2">
        <name>heme</name>
        <dbReference type="ChEBI" id="CHEBI:30413"/>
    </cofactor>
</comment>
<dbReference type="GO" id="GO:0020037">
    <property type="term" value="F:heme binding"/>
    <property type="evidence" value="ECO:0007669"/>
    <property type="project" value="InterPro"/>
</dbReference>
<dbReference type="GO" id="GO:0042128">
    <property type="term" value="P:nitrate assimilation"/>
    <property type="evidence" value="ECO:0007669"/>
    <property type="project" value="UniProtKB-KW"/>
</dbReference>
<evidence type="ECO:0000256" key="11">
    <source>
        <dbReference type="ARBA" id="ARBA00022827"/>
    </source>
</evidence>
<dbReference type="PROSITE" id="PS50255">
    <property type="entry name" value="CYTOCHROME_B5_2"/>
    <property type="match status" value="1"/>
</dbReference>
<comment type="similarity">
    <text evidence="5">Belongs to the nitrate reductase family.</text>
</comment>
<dbReference type="Gene3D" id="2.40.30.10">
    <property type="entry name" value="Translation factors"/>
    <property type="match status" value="1"/>
</dbReference>
<dbReference type="CDD" id="cd06183">
    <property type="entry name" value="cyt_b5_reduct_like"/>
    <property type="match status" value="1"/>
</dbReference>
<dbReference type="Pfam" id="PF00175">
    <property type="entry name" value="NAD_binding_1"/>
    <property type="match status" value="1"/>
</dbReference>
<comment type="caution">
    <text evidence="17">The sequence shown here is derived from an EMBL/GenBank/DDBJ whole genome shotgun (WGS) entry which is preliminary data.</text>
</comment>
<evidence type="ECO:0000256" key="10">
    <source>
        <dbReference type="ARBA" id="ARBA00022723"/>
    </source>
</evidence>
<protein>
    <submittedName>
        <fullName evidence="17">Nitrate reductase NADH 1</fullName>
    </submittedName>
</protein>
<evidence type="ECO:0000256" key="12">
    <source>
        <dbReference type="ARBA" id="ARBA00023002"/>
    </source>
</evidence>
<dbReference type="InterPro" id="IPR014756">
    <property type="entry name" value="Ig_E-set"/>
</dbReference>
<comment type="cofactor">
    <cofactor evidence="1">
        <name>Mo-molybdopterin</name>
        <dbReference type="ChEBI" id="CHEBI:71302"/>
    </cofactor>
</comment>
<dbReference type="GO" id="GO:0030151">
    <property type="term" value="F:molybdenum ion binding"/>
    <property type="evidence" value="ECO:0007669"/>
    <property type="project" value="InterPro"/>
</dbReference>
<dbReference type="InterPro" id="IPR000572">
    <property type="entry name" value="OxRdtase_Mopterin-bd_dom"/>
</dbReference>
<dbReference type="AlphaFoldDB" id="A0A5J4Z9A5"/>
<accession>A0A5J4Z9A5</accession>
<keyword evidence="8" id="KW-0349">Heme</keyword>
<keyword evidence="7" id="KW-0500">Molybdenum</keyword>
<dbReference type="Gene3D" id="2.60.40.650">
    <property type="match status" value="1"/>
</dbReference>
<dbReference type="InterPro" id="IPR001199">
    <property type="entry name" value="Cyt_B5-like_heme/steroid-bd"/>
</dbReference>
<dbReference type="FunFam" id="3.10.120.10:FF:000007">
    <property type="entry name" value="Sulfite oxidase, mitochondrial"/>
    <property type="match status" value="1"/>
</dbReference>
<organism evidence="17 18">
    <name type="scientific">Porphyridium purpureum</name>
    <name type="common">Red alga</name>
    <name type="synonym">Porphyridium cruentum</name>
    <dbReference type="NCBI Taxonomy" id="35688"/>
    <lineage>
        <taxon>Eukaryota</taxon>
        <taxon>Rhodophyta</taxon>
        <taxon>Bangiophyceae</taxon>
        <taxon>Porphyridiales</taxon>
        <taxon>Porphyridiaceae</taxon>
        <taxon>Porphyridium</taxon>
    </lineage>
</organism>
<dbReference type="GO" id="GO:0043546">
    <property type="term" value="F:molybdopterin cofactor binding"/>
    <property type="evidence" value="ECO:0007669"/>
    <property type="project" value="InterPro"/>
</dbReference>
<evidence type="ECO:0000256" key="9">
    <source>
        <dbReference type="ARBA" id="ARBA00022630"/>
    </source>
</evidence>
<evidence type="ECO:0000256" key="2">
    <source>
        <dbReference type="ARBA" id="ARBA00001971"/>
    </source>
</evidence>
<comment type="cofactor">
    <cofactor evidence="3">
        <name>FAD</name>
        <dbReference type="ChEBI" id="CHEBI:57692"/>
    </cofactor>
</comment>
<proteinExistence type="inferred from homology"/>
<dbReference type="PRINTS" id="PR00363">
    <property type="entry name" value="CYTOCHROMEB5"/>
</dbReference>
<dbReference type="Gene3D" id="3.40.50.80">
    <property type="entry name" value="Nucleotide-binding domain of ferredoxin-NADP reductase (FNR) module"/>
    <property type="match status" value="1"/>
</dbReference>
<evidence type="ECO:0000256" key="5">
    <source>
        <dbReference type="ARBA" id="ARBA00006253"/>
    </source>
</evidence>
<dbReference type="PRINTS" id="PR00371">
    <property type="entry name" value="FPNCR"/>
</dbReference>
<dbReference type="InterPro" id="IPR008335">
    <property type="entry name" value="Mopterin_OxRdtase_euk"/>
</dbReference>
<dbReference type="OrthoDB" id="10051395at2759"/>
<dbReference type="SUPFAM" id="SSF55856">
    <property type="entry name" value="Cytochrome b5-like heme/steroid binding domain"/>
    <property type="match status" value="1"/>
</dbReference>
<keyword evidence="13" id="KW-0408">Iron</keyword>
<dbReference type="PANTHER" id="PTHR19372:SF7">
    <property type="entry name" value="SULFITE OXIDASE, MITOCHONDRIAL"/>
    <property type="match status" value="1"/>
</dbReference>
<evidence type="ECO:0000259" key="16">
    <source>
        <dbReference type="PROSITE" id="PS51384"/>
    </source>
</evidence>
<dbReference type="EMBL" id="VRMN01000001">
    <property type="protein sequence ID" value="KAA8499343.1"/>
    <property type="molecule type" value="Genomic_DNA"/>
</dbReference>
<dbReference type="InterPro" id="IPR022407">
    <property type="entry name" value="OxRdtase_Mopterin_BS"/>
</dbReference>
<sequence length="964" mass="107182">MGRTHKITWSTLREAYVVFLSPVGLFNESLGGYLVVGTAWVREAWREDGREQQGFPKRGQLAQDSRARRYCMATAAPFMMTESRRTSSLDSLTDSKGPAGVNVKHDATTILESVPTPIDLYTVPGDAEKTRTNVLAALHADYRPGGLGPQHVETEVLDVDKSTPDAWVPRSKELIRLTGKHPFNCEPEIGLLLDQGFFTPPSIHYIRNHGYAMKDISWETHELDIGGLVAKPITLSMDELAAMPSVSLPVSLVCAGNRRKEQNMTKQTIGFSWGPCAVGTHIWTGVRLRDLLLATGVDLSKAKHVCFVGAEDLPKGKYGTSIPISLAMDVFGEVMIAYENNGMRLTTDHGFPVRVIIPGWIGGRMVKWLKQIIVSEEPSDNYYHFFDNRIMPPHVTAELAEKEGWWTRPEYLFNELNINSAIGSPNHDERLDLSAGSKKYTMRGYAYSGGGRKVTRVEVSLNGGKTWELAAVDRPEEKFSHTAKFGRFYCWAFWTLEVDTFRFLESAIGPGEVMCRAWDESNNTQPAALTWNLMGMGNNPHFRVKIHPERTKAGFSLRFEHPTVAGPTKGGWMNPLDSEELQAATKLIAEQKEKARTAARATKDPSKTYFKWDEIRKHDNEESAWIVVHEKVYDCTPFLADHPGGGSSIVMNAGADSTEEFDAIHSSKAQEMLKDYYIGELDADAEGEESATDSVEEAEVLIALDPKKKVAVRLVSSEKLTHNTRRLRFALPTEKHLLGLPTGFHMLLSAKVDGKLVMRAYTPTTCNSTVGYFELVVKIYFANEHPKFPNGGVFSQYLNALNVGDTVDIKGPIGHVEYKRHGHMIIHGAKRGVKQLGFICGGSGITPAYQIIQQILTDKTDATELFLLYANNSPSDILLKTELDAWAREHANFHLYYTVSRVPDGECWEYGVGYITEDMIRERLPAPGGCEAYIGLCGPPSMINLACLPNLAKVGHAPETYGTF</sequence>